<dbReference type="Pfam" id="PF00531">
    <property type="entry name" value="Death"/>
    <property type="match status" value="1"/>
</dbReference>
<dbReference type="Proteomes" id="UP000007110">
    <property type="component" value="Unassembled WGS sequence"/>
</dbReference>
<reference evidence="2" key="2">
    <citation type="submission" date="2021-01" db="UniProtKB">
        <authorList>
            <consortium name="EnsemblMetazoa"/>
        </authorList>
    </citation>
    <scope>IDENTIFICATION</scope>
</reference>
<evidence type="ECO:0000313" key="2">
    <source>
        <dbReference type="EnsemblMetazoa" id="XP_011682652"/>
    </source>
</evidence>
<dbReference type="KEGG" id="spu:105446927"/>
<proteinExistence type="predicted"/>
<name>A0A7M7HMX9_STRPU</name>
<evidence type="ECO:0000313" key="3">
    <source>
        <dbReference type="Proteomes" id="UP000007110"/>
    </source>
</evidence>
<organism evidence="2 3">
    <name type="scientific">Strongylocentrotus purpuratus</name>
    <name type="common">Purple sea urchin</name>
    <dbReference type="NCBI Taxonomy" id="7668"/>
    <lineage>
        <taxon>Eukaryota</taxon>
        <taxon>Metazoa</taxon>
        <taxon>Echinodermata</taxon>
        <taxon>Eleutherozoa</taxon>
        <taxon>Echinozoa</taxon>
        <taxon>Echinoidea</taxon>
        <taxon>Euechinoidea</taxon>
        <taxon>Echinacea</taxon>
        <taxon>Camarodonta</taxon>
        <taxon>Echinidea</taxon>
        <taxon>Strongylocentrotidae</taxon>
        <taxon>Strongylocentrotus</taxon>
    </lineage>
</organism>
<feature type="domain" description="Death" evidence="1">
    <location>
        <begin position="124"/>
        <end position="194"/>
    </location>
</feature>
<feature type="domain" description="Death" evidence="1">
    <location>
        <begin position="26"/>
        <end position="89"/>
    </location>
</feature>
<dbReference type="SUPFAM" id="SSF47986">
    <property type="entry name" value="DEATH domain"/>
    <property type="match status" value="2"/>
</dbReference>
<dbReference type="EnsemblMetazoa" id="XM_011684350">
    <property type="protein sequence ID" value="XP_011682652"/>
    <property type="gene ID" value="LOC105446927"/>
</dbReference>
<reference evidence="3" key="1">
    <citation type="submission" date="2015-02" db="EMBL/GenBank/DDBJ databases">
        <title>Genome sequencing for Strongylocentrotus purpuratus.</title>
        <authorList>
            <person name="Murali S."/>
            <person name="Liu Y."/>
            <person name="Vee V."/>
            <person name="English A."/>
            <person name="Wang M."/>
            <person name="Skinner E."/>
            <person name="Han Y."/>
            <person name="Muzny D.M."/>
            <person name="Worley K.C."/>
            <person name="Gibbs R.A."/>
        </authorList>
    </citation>
    <scope>NUCLEOTIDE SEQUENCE</scope>
</reference>
<keyword evidence="3" id="KW-1185">Reference proteome</keyword>
<dbReference type="CDD" id="cd01670">
    <property type="entry name" value="Death"/>
    <property type="match status" value="1"/>
</dbReference>
<protein>
    <recommendedName>
        <fullName evidence="1">Death domain-containing protein</fullName>
    </recommendedName>
</protein>
<accession>A0A7M7HMX9</accession>
<dbReference type="GeneID" id="105446927"/>
<dbReference type="AlphaFoldDB" id="A0A7M7HMX9"/>
<sequence>MTDSLTDERISELAEALAVDKRLPALGLKLGFRPTKVDMYMSNNKRNDSFEGTTAMLFDWKRKTKKVEQIPDLVKALSDSGLVEFVDEFFPEGAARQVTVPTENPSTSASNVGSKSSMDRLVKEKELMKLAGCLPADSYSEVAINLGVGFTEHDNIRRQNASLKDANFKMLMKWKCREEGGKVKDLDKALNEASCGGLMYKDV</sequence>
<dbReference type="Gene3D" id="1.10.533.10">
    <property type="entry name" value="Death Domain, Fas"/>
    <property type="match status" value="2"/>
</dbReference>
<evidence type="ECO:0000259" key="1">
    <source>
        <dbReference type="PROSITE" id="PS50017"/>
    </source>
</evidence>
<dbReference type="PROSITE" id="PS50017">
    <property type="entry name" value="DEATH_DOMAIN"/>
    <property type="match status" value="2"/>
</dbReference>
<dbReference type="InterPro" id="IPR011029">
    <property type="entry name" value="DEATH-like_dom_sf"/>
</dbReference>
<dbReference type="RefSeq" id="XP_011682652.2">
    <property type="nucleotide sequence ID" value="XM_011684350.2"/>
</dbReference>
<dbReference type="OrthoDB" id="10172967at2759"/>
<dbReference type="InParanoid" id="A0A7M7HMX9"/>
<dbReference type="InterPro" id="IPR000488">
    <property type="entry name" value="Death_dom"/>
</dbReference>
<dbReference type="OMA" id="TEHDNIR"/>
<dbReference type="GO" id="GO:0007165">
    <property type="term" value="P:signal transduction"/>
    <property type="evidence" value="ECO:0007669"/>
    <property type="project" value="InterPro"/>
</dbReference>